<dbReference type="EMBL" id="LQOJ01000017">
    <property type="protein sequence ID" value="ORV08052.1"/>
    <property type="molecule type" value="Genomic_DNA"/>
</dbReference>
<feature type="region of interest" description="Disordered" evidence="1">
    <location>
        <begin position="251"/>
        <end position="270"/>
    </location>
</feature>
<dbReference type="RefSeq" id="WP_085092804.1">
    <property type="nucleotide sequence ID" value="NZ_JACKRW010000502.1"/>
</dbReference>
<accession>A0A1X1RK37</accession>
<proteinExistence type="predicted"/>
<dbReference type="AlphaFoldDB" id="A0A1X1RK37"/>
<evidence type="ECO:0000313" key="2">
    <source>
        <dbReference type="EMBL" id="ORV08052.1"/>
    </source>
</evidence>
<name>A0A1X1RK37_MYCFA</name>
<reference evidence="2 3" key="1">
    <citation type="submission" date="2016-01" db="EMBL/GenBank/DDBJ databases">
        <title>The new phylogeny of the genus Mycobacterium.</title>
        <authorList>
            <person name="Tarcisio F."/>
            <person name="Conor M."/>
            <person name="Antonella G."/>
            <person name="Elisabetta G."/>
            <person name="Giulia F.S."/>
            <person name="Sara T."/>
            <person name="Anna F."/>
            <person name="Clotilde B."/>
            <person name="Roberto B."/>
            <person name="Veronica D.S."/>
            <person name="Fabio R."/>
            <person name="Monica P."/>
            <person name="Olivier J."/>
            <person name="Enrico T."/>
            <person name="Nicola S."/>
        </authorList>
    </citation>
    <scope>NUCLEOTIDE SEQUENCE [LARGE SCALE GENOMIC DNA]</scope>
    <source>
        <strain evidence="2 3">DSM 44179</strain>
    </source>
</reference>
<organism evidence="2 3">
    <name type="scientific">Mycolicibacterium fallax</name>
    <name type="common">Mycobacterium fallax</name>
    <dbReference type="NCBI Taxonomy" id="1793"/>
    <lineage>
        <taxon>Bacteria</taxon>
        <taxon>Bacillati</taxon>
        <taxon>Actinomycetota</taxon>
        <taxon>Actinomycetes</taxon>
        <taxon>Mycobacteriales</taxon>
        <taxon>Mycobacteriaceae</taxon>
        <taxon>Mycolicibacterium</taxon>
    </lineage>
</organism>
<evidence type="ECO:0000256" key="1">
    <source>
        <dbReference type="SAM" id="MobiDB-lite"/>
    </source>
</evidence>
<keyword evidence="3" id="KW-1185">Reference proteome</keyword>
<protein>
    <submittedName>
        <fullName evidence="2">Uncharacterized protein</fullName>
    </submittedName>
</protein>
<dbReference type="Proteomes" id="UP000193484">
    <property type="component" value="Unassembled WGS sequence"/>
</dbReference>
<comment type="caution">
    <text evidence="2">The sequence shown here is derived from an EMBL/GenBank/DDBJ whole genome shotgun (WGS) entry which is preliminary data.</text>
</comment>
<evidence type="ECO:0000313" key="3">
    <source>
        <dbReference type="Proteomes" id="UP000193484"/>
    </source>
</evidence>
<feature type="region of interest" description="Disordered" evidence="1">
    <location>
        <begin position="81"/>
        <end position="108"/>
    </location>
</feature>
<dbReference type="STRING" id="1793.AWC04_02620"/>
<dbReference type="OrthoDB" id="4715684at2"/>
<sequence>MSTIPHLGDPADREPDVTLLEEHVQSRLRELGLSVLAASKLGIVSRSTLTALGRGRIPTRATLAKFDDLLSWEPGSAQGALYGKTPIRREKTEPDDPAALSVRAPTEDEKDSLDYENLLTHIDRRLHQLRMSKTQLAEIGGPGRSTLATLGKRGYLPTPDTLRRIEIPLQWEAGSALIALRGGNPIPRGGFTIQFHPAKTNLATAVDRLKGFKARLNRTQQGLDQMRSDVDTCISHIERVMADLDVDPLHDLASGTGAPDEGAAGQEDNS</sequence>
<gene>
    <name evidence="2" type="ORF">AWC04_02620</name>
</gene>